<comment type="caution">
    <text evidence="2">The sequence shown here is derived from an EMBL/GenBank/DDBJ whole genome shotgun (WGS) entry which is preliminary data.</text>
</comment>
<dbReference type="PATRIC" id="fig|34073.19.peg.3596"/>
<keyword evidence="1" id="KW-0812">Transmembrane</keyword>
<dbReference type="EMBL" id="JZWI01000017">
    <property type="protein sequence ID" value="KLN55483.1"/>
    <property type="molecule type" value="Genomic_DNA"/>
</dbReference>
<dbReference type="AlphaFoldDB" id="A0A0H2LZ85"/>
<feature type="transmembrane region" description="Helical" evidence="1">
    <location>
        <begin position="146"/>
        <end position="166"/>
    </location>
</feature>
<accession>A0A0H2LZ85</accession>
<organism evidence="2 3">
    <name type="scientific">Variovorax paradoxus</name>
    <dbReference type="NCBI Taxonomy" id="34073"/>
    <lineage>
        <taxon>Bacteria</taxon>
        <taxon>Pseudomonadati</taxon>
        <taxon>Pseudomonadota</taxon>
        <taxon>Betaproteobacteria</taxon>
        <taxon>Burkholderiales</taxon>
        <taxon>Comamonadaceae</taxon>
        <taxon>Variovorax</taxon>
    </lineage>
</organism>
<keyword evidence="1" id="KW-1133">Transmembrane helix</keyword>
<dbReference type="RefSeq" id="WP_047785438.1">
    <property type="nucleotide sequence ID" value="NZ_JZWI01000017.1"/>
</dbReference>
<name>A0A0H2LZ85_VARPD</name>
<feature type="transmembrane region" description="Helical" evidence="1">
    <location>
        <begin position="203"/>
        <end position="227"/>
    </location>
</feature>
<feature type="transmembrane region" description="Helical" evidence="1">
    <location>
        <begin position="172"/>
        <end position="191"/>
    </location>
</feature>
<gene>
    <name evidence="2" type="ORF">VPARA_35070</name>
</gene>
<evidence type="ECO:0000256" key="1">
    <source>
        <dbReference type="SAM" id="Phobius"/>
    </source>
</evidence>
<dbReference type="Proteomes" id="UP000035170">
    <property type="component" value="Unassembled WGS sequence"/>
</dbReference>
<evidence type="ECO:0000313" key="3">
    <source>
        <dbReference type="Proteomes" id="UP000035170"/>
    </source>
</evidence>
<sequence>MGVAIEAPDRPARVYPAMLRAVRSCLPVYRILLAHTPGHVVLVVGTVLASQLSLLMTLWLPWKLVVMLTESQGPTLLPRVLSGMPQKTQVLVVGGAIVAAYVLHLAAEKLIDWLCERGAQKQWQASGKTGLFNNQSKTARQAYQRLLRSAAALVFAGLAIVALAALYPAMLLAALLWCGLVPSALHGAIAWRPGLAHGVRDSLNRLMSGFVQGGFFCALAIVVWQYWRDALPPLLVVLVALILLRQALQQTAFVVLHFAALDRQRSQVRALFLPDVRWQAPAAVRSPFDELLEPARREQWMREVLRSQLGLPLEGTRLEVQTRTLGAGNIKALFVRPLDGGAAANHGFLFKLFDHARDAAAQQEADLLDIGAAGLPAFEWLGKTRVSGFACHLMRWNTQSWRTNGTEYAQGVSALRIRLMAYEPPPGLVERYRRSRALLPERLPHIRFDALREAAAHKVQADAIESLRLAWPSFVQAMQAMPLQLIQPHLSSNAVFREEDGSFHIHDWADWRLEPLGAGWPLSQHMTRDLEHALAQASAVRALPAGVTAQQAGLAARLHEFERRHARENYQGAANMVAGLLR</sequence>
<protein>
    <submittedName>
        <fullName evidence="2">Uncharacterized protein</fullName>
    </submittedName>
</protein>
<feature type="transmembrane region" description="Helical" evidence="1">
    <location>
        <begin position="88"/>
        <end position="107"/>
    </location>
</feature>
<keyword evidence="1" id="KW-0472">Membrane</keyword>
<keyword evidence="3" id="KW-1185">Reference proteome</keyword>
<proteinExistence type="predicted"/>
<evidence type="ECO:0000313" key="2">
    <source>
        <dbReference type="EMBL" id="KLN55483.1"/>
    </source>
</evidence>
<feature type="transmembrane region" description="Helical" evidence="1">
    <location>
        <begin position="40"/>
        <end position="62"/>
    </location>
</feature>
<reference evidence="2 3" key="1">
    <citation type="submission" date="2015-03" db="EMBL/GenBank/DDBJ databases">
        <title>Genome sequence of Variovorax paradoxus TBEA6.</title>
        <authorList>
            <person name="Poehlein A."/>
            <person name="Schuldes J."/>
            <person name="Wuebbeler J.H."/>
            <person name="Hiessl S."/>
            <person name="Steinbuechel A."/>
            <person name="Daniel R."/>
        </authorList>
    </citation>
    <scope>NUCLEOTIDE SEQUENCE [LARGE SCALE GENOMIC DNA]</scope>
    <source>
        <strain evidence="2 3">TBEA6</strain>
    </source>
</reference>